<proteinExistence type="predicted"/>
<keyword evidence="1" id="KW-1133">Transmembrane helix</keyword>
<dbReference type="AlphaFoldDB" id="A0A1Y1JRF7"/>
<comment type="caution">
    <text evidence="2">The sequence shown here is derived from an EMBL/GenBank/DDBJ whole genome shotgun (WGS) entry which is preliminary data.</text>
</comment>
<sequence>MKNKYVFFYSYKSNYKIIIVYDYIEKLYEPKRRMYNDIGYGKSRYDFYCKNVTASGFNKSNSEHINICLDAKTYMLSITGKYRNHNYEDENIYCLYLFYWLYHNLMKKTNQFVDVKSMLYQVLNAYGRDLGGFDNLCKDYKNIITDYDLIKISHLYDVYKCIKGEYDNELREDDYFCVAIKKLVENYNTEMKAHAVTHTVPMETIRCPSNIKSPIIITVLAMVITLTFLFIMFKVNYDMFYKYFFYKNTKYGSNLQRVIKRIKNKLSISSESEMRRRDSSYNRYNILNHLNEFYY</sequence>
<evidence type="ECO:0000256" key="1">
    <source>
        <dbReference type="SAM" id="Phobius"/>
    </source>
</evidence>
<keyword evidence="1" id="KW-0812">Transmembrane</keyword>
<evidence type="ECO:0000313" key="2">
    <source>
        <dbReference type="EMBL" id="GAW84075.1"/>
    </source>
</evidence>
<accession>A0A1Y1JRF7</accession>
<keyword evidence="1" id="KW-0472">Membrane</keyword>
<feature type="transmembrane region" description="Helical" evidence="1">
    <location>
        <begin position="215"/>
        <end position="233"/>
    </location>
</feature>
<dbReference type="GeneID" id="39744883"/>
<dbReference type="Proteomes" id="UP000195521">
    <property type="component" value="Unassembled WGS sequence"/>
</dbReference>
<name>A0A1Y1JRF7_PLAGO</name>
<organism evidence="2 3">
    <name type="scientific">Plasmodium gonderi</name>
    <dbReference type="NCBI Taxonomy" id="77519"/>
    <lineage>
        <taxon>Eukaryota</taxon>
        <taxon>Sar</taxon>
        <taxon>Alveolata</taxon>
        <taxon>Apicomplexa</taxon>
        <taxon>Aconoidasida</taxon>
        <taxon>Haemosporida</taxon>
        <taxon>Plasmodiidae</taxon>
        <taxon>Plasmodium</taxon>
        <taxon>Plasmodium (Plasmodium)</taxon>
    </lineage>
</organism>
<evidence type="ECO:0000313" key="3">
    <source>
        <dbReference type="Proteomes" id="UP000195521"/>
    </source>
</evidence>
<dbReference type="RefSeq" id="XP_028546664.1">
    <property type="nucleotide sequence ID" value="XM_028690863.1"/>
</dbReference>
<dbReference type="EMBL" id="BDQF01000101">
    <property type="protein sequence ID" value="GAW84075.1"/>
    <property type="molecule type" value="Genomic_DNA"/>
</dbReference>
<gene>
    <name evidence="2" type="ORF">PGO_000950</name>
</gene>
<protein>
    <submittedName>
        <fullName evidence="2">Variable surface protein</fullName>
    </submittedName>
</protein>
<keyword evidence="3" id="KW-1185">Reference proteome</keyword>
<reference evidence="3" key="1">
    <citation type="submission" date="2017-04" db="EMBL/GenBank/DDBJ databases">
        <title>Plasmodium gonderi genome.</title>
        <authorList>
            <person name="Arisue N."/>
            <person name="Honma H."/>
            <person name="Kawai S."/>
            <person name="Tougan T."/>
            <person name="Tanabe K."/>
            <person name="Horii T."/>
        </authorList>
    </citation>
    <scope>NUCLEOTIDE SEQUENCE [LARGE SCALE GENOMIC DNA]</scope>
    <source>
        <strain evidence="3">ATCC 30045</strain>
    </source>
</reference>